<reference evidence="1 2" key="1">
    <citation type="journal article" date="2021" name="Elife">
        <title>Chloroplast acquisition without the gene transfer in kleptoplastic sea slugs, Plakobranchus ocellatus.</title>
        <authorList>
            <person name="Maeda T."/>
            <person name="Takahashi S."/>
            <person name="Yoshida T."/>
            <person name="Shimamura S."/>
            <person name="Takaki Y."/>
            <person name="Nagai Y."/>
            <person name="Toyoda A."/>
            <person name="Suzuki Y."/>
            <person name="Arimoto A."/>
            <person name="Ishii H."/>
            <person name="Satoh N."/>
            <person name="Nishiyama T."/>
            <person name="Hasebe M."/>
            <person name="Maruyama T."/>
            <person name="Minagawa J."/>
            <person name="Obokata J."/>
            <person name="Shigenobu S."/>
        </authorList>
    </citation>
    <scope>NUCLEOTIDE SEQUENCE [LARGE SCALE GENOMIC DNA]</scope>
</reference>
<proteinExistence type="predicted"/>
<dbReference type="AlphaFoldDB" id="A0AAV4C936"/>
<protein>
    <submittedName>
        <fullName evidence="1">Uncharacterized protein</fullName>
    </submittedName>
</protein>
<evidence type="ECO:0000313" key="2">
    <source>
        <dbReference type="Proteomes" id="UP000735302"/>
    </source>
</evidence>
<evidence type="ECO:0000313" key="1">
    <source>
        <dbReference type="EMBL" id="GFO27579.1"/>
    </source>
</evidence>
<dbReference type="Proteomes" id="UP000735302">
    <property type="component" value="Unassembled WGS sequence"/>
</dbReference>
<dbReference type="EMBL" id="BLXT01005934">
    <property type="protein sequence ID" value="GFO27579.1"/>
    <property type="molecule type" value="Genomic_DNA"/>
</dbReference>
<comment type="caution">
    <text evidence="1">The sequence shown here is derived from an EMBL/GenBank/DDBJ whole genome shotgun (WGS) entry which is preliminary data.</text>
</comment>
<sequence length="117" mass="13000">MKPPSKPFNSSTLERFLLVADYDEIRLLPELSVTHKDRAMGSLLNMMCNDVIIQGHNGVMSVRLVDSLVIGRASSLLADVRHRKALDVQIQIICDSCCTGQNNVFTPCLALITCRKQ</sequence>
<organism evidence="1 2">
    <name type="scientific">Plakobranchus ocellatus</name>
    <dbReference type="NCBI Taxonomy" id="259542"/>
    <lineage>
        <taxon>Eukaryota</taxon>
        <taxon>Metazoa</taxon>
        <taxon>Spiralia</taxon>
        <taxon>Lophotrochozoa</taxon>
        <taxon>Mollusca</taxon>
        <taxon>Gastropoda</taxon>
        <taxon>Heterobranchia</taxon>
        <taxon>Euthyneura</taxon>
        <taxon>Panpulmonata</taxon>
        <taxon>Sacoglossa</taxon>
        <taxon>Placobranchoidea</taxon>
        <taxon>Plakobranchidae</taxon>
        <taxon>Plakobranchus</taxon>
    </lineage>
</organism>
<name>A0AAV4C936_9GAST</name>
<accession>A0AAV4C936</accession>
<keyword evidence="2" id="KW-1185">Reference proteome</keyword>
<gene>
    <name evidence="1" type="ORF">PoB_005408400</name>
</gene>